<sequence length="111" mass="12711">MNLLQHCLINNHNLSLFDFRCKVVLLYLLQTQFNSFVLADNCFVLVLFAFVRTCSTNKHCTWAPCFTSFQKKNYIYDAVTFRGMTCGVGLAAVSIAGILQLCFFFFLRKGD</sequence>
<protein>
    <submittedName>
        <fullName evidence="2">Uncharacterized protein</fullName>
    </submittedName>
</protein>
<evidence type="ECO:0000313" key="2">
    <source>
        <dbReference type="EMBL" id="JAH96470.1"/>
    </source>
</evidence>
<keyword evidence="1" id="KW-0472">Membrane</keyword>
<accession>A0A0E9X3L0</accession>
<name>A0A0E9X3L0_ANGAN</name>
<dbReference type="AlphaFoldDB" id="A0A0E9X3L0"/>
<proteinExistence type="predicted"/>
<reference evidence="2" key="1">
    <citation type="submission" date="2014-11" db="EMBL/GenBank/DDBJ databases">
        <authorList>
            <person name="Amaro Gonzalez C."/>
        </authorList>
    </citation>
    <scope>NUCLEOTIDE SEQUENCE</scope>
</reference>
<reference evidence="2" key="2">
    <citation type="journal article" date="2015" name="Fish Shellfish Immunol.">
        <title>Early steps in the European eel (Anguilla anguilla)-Vibrio vulnificus interaction in the gills: Role of the RtxA13 toxin.</title>
        <authorList>
            <person name="Callol A."/>
            <person name="Pajuelo D."/>
            <person name="Ebbesson L."/>
            <person name="Teles M."/>
            <person name="MacKenzie S."/>
            <person name="Amaro C."/>
        </authorList>
    </citation>
    <scope>NUCLEOTIDE SEQUENCE</scope>
</reference>
<keyword evidence="1" id="KW-0812">Transmembrane</keyword>
<feature type="transmembrane region" description="Helical" evidence="1">
    <location>
        <begin position="79"/>
        <end position="107"/>
    </location>
</feature>
<dbReference type="EMBL" id="GBXM01012107">
    <property type="protein sequence ID" value="JAH96470.1"/>
    <property type="molecule type" value="Transcribed_RNA"/>
</dbReference>
<feature type="transmembrane region" description="Helical" evidence="1">
    <location>
        <begin position="33"/>
        <end position="51"/>
    </location>
</feature>
<organism evidence="2">
    <name type="scientific">Anguilla anguilla</name>
    <name type="common">European freshwater eel</name>
    <name type="synonym">Muraena anguilla</name>
    <dbReference type="NCBI Taxonomy" id="7936"/>
    <lineage>
        <taxon>Eukaryota</taxon>
        <taxon>Metazoa</taxon>
        <taxon>Chordata</taxon>
        <taxon>Craniata</taxon>
        <taxon>Vertebrata</taxon>
        <taxon>Euteleostomi</taxon>
        <taxon>Actinopterygii</taxon>
        <taxon>Neopterygii</taxon>
        <taxon>Teleostei</taxon>
        <taxon>Anguilliformes</taxon>
        <taxon>Anguillidae</taxon>
        <taxon>Anguilla</taxon>
    </lineage>
</organism>
<evidence type="ECO:0000256" key="1">
    <source>
        <dbReference type="SAM" id="Phobius"/>
    </source>
</evidence>
<keyword evidence="1" id="KW-1133">Transmembrane helix</keyword>